<name>A0A2A5CIL4_9GAMM</name>
<evidence type="ECO:0000313" key="2">
    <source>
        <dbReference type="EMBL" id="PCJ43345.1"/>
    </source>
</evidence>
<gene>
    <name evidence="2" type="ORF">COA71_00270</name>
</gene>
<organism evidence="2 3">
    <name type="scientific">SAR86 cluster bacterium</name>
    <dbReference type="NCBI Taxonomy" id="2030880"/>
    <lineage>
        <taxon>Bacteria</taxon>
        <taxon>Pseudomonadati</taxon>
        <taxon>Pseudomonadota</taxon>
        <taxon>Gammaproteobacteria</taxon>
        <taxon>SAR86 cluster</taxon>
    </lineage>
</organism>
<accession>A0A2A5CIL4</accession>
<protein>
    <submittedName>
        <fullName evidence="2">TIGR03746 family integrating conjugative element protein</fullName>
    </submittedName>
</protein>
<dbReference type="NCBIfam" id="TIGR03746">
    <property type="entry name" value="conj_TIGR03746"/>
    <property type="match status" value="1"/>
</dbReference>
<dbReference type="Proteomes" id="UP000228987">
    <property type="component" value="Unassembled WGS sequence"/>
</dbReference>
<reference evidence="3" key="1">
    <citation type="submission" date="2017-08" db="EMBL/GenBank/DDBJ databases">
        <title>A dynamic microbial community with high functional redundancy inhabits the cold, oxic subseafloor aquifer.</title>
        <authorList>
            <person name="Tully B.J."/>
            <person name="Wheat C.G."/>
            <person name="Glazer B.T."/>
            <person name="Huber J.A."/>
        </authorList>
    </citation>
    <scope>NUCLEOTIDE SEQUENCE [LARGE SCALE GENOMIC DNA]</scope>
</reference>
<keyword evidence="1" id="KW-0472">Membrane</keyword>
<comment type="caution">
    <text evidence="2">The sequence shown here is derived from an EMBL/GenBank/DDBJ whole genome shotgun (WGS) entry which is preliminary data.</text>
</comment>
<dbReference type="AlphaFoldDB" id="A0A2A5CIL4"/>
<evidence type="ECO:0000256" key="1">
    <source>
        <dbReference type="SAM" id="Phobius"/>
    </source>
</evidence>
<dbReference type="Pfam" id="PF11444">
    <property type="entry name" value="DUF2895"/>
    <property type="match status" value="1"/>
</dbReference>
<proteinExistence type="predicted"/>
<dbReference type="InterPro" id="IPR021548">
    <property type="entry name" value="DUF2895"/>
</dbReference>
<evidence type="ECO:0000313" key="3">
    <source>
        <dbReference type="Proteomes" id="UP000228987"/>
    </source>
</evidence>
<feature type="transmembrane region" description="Helical" evidence="1">
    <location>
        <begin position="30"/>
        <end position="49"/>
    </location>
</feature>
<sequence length="235" mass="27098">MGHRQEDLSMNTLGKNNQARQRLLAASDHIHSLRLVIIGLAVMVIALWWRSGILQETRRLYIPPDMTQGLVTDFDTVPAPTIYTFGLYIFQQLNRWKSDGEQDYPQQIFALQGFLTPGCRAALEEDMNQKQHLGELRQRVRSMQEILGQAYSRQRVEIESTSSWMIWLDVNVVESIGGHEVKNVLLRYPLRVVRFDVDREINPWGLAIACDNAMRPELLSDALIEQPFVRPERAL</sequence>
<keyword evidence="1" id="KW-1133">Transmembrane helix</keyword>
<keyword evidence="1" id="KW-0812">Transmembrane</keyword>
<dbReference type="EMBL" id="NVWI01000001">
    <property type="protein sequence ID" value="PCJ43345.1"/>
    <property type="molecule type" value="Genomic_DNA"/>
</dbReference>